<protein>
    <recommendedName>
        <fullName evidence="6">Elongation factor 4</fullName>
        <shortName evidence="6">EF-4</shortName>
        <ecNumber evidence="6">3.6.5.n1</ecNumber>
    </recommendedName>
    <alternativeName>
        <fullName evidence="6">Ribosomal back-translocase LepA</fullName>
    </alternativeName>
</protein>
<evidence type="ECO:0000259" key="7">
    <source>
        <dbReference type="PROSITE" id="PS51722"/>
    </source>
</evidence>
<keyword evidence="5 6" id="KW-0342">GTP-binding</keyword>
<keyword evidence="3 6" id="KW-0378">Hydrolase</keyword>
<feature type="domain" description="Tr-type G" evidence="7">
    <location>
        <begin position="4"/>
        <end position="185"/>
    </location>
</feature>
<dbReference type="HAMAP" id="MF_00071">
    <property type="entry name" value="LepA"/>
    <property type="match status" value="1"/>
</dbReference>
<dbReference type="PRINTS" id="PR00315">
    <property type="entry name" value="ELONGATNFCT"/>
</dbReference>
<proteinExistence type="inferred from homology"/>
<dbReference type="InterPro" id="IPR031157">
    <property type="entry name" value="G_TR_CS"/>
</dbReference>
<name>A0A2H0RJJ2_9BACT</name>
<dbReference type="EC" id="3.6.5.n1" evidence="6"/>
<dbReference type="Gene3D" id="3.30.70.2570">
    <property type="entry name" value="Elongation factor 4, C-terminal domain"/>
    <property type="match status" value="1"/>
</dbReference>
<dbReference type="InterPro" id="IPR035647">
    <property type="entry name" value="EFG_III/V"/>
</dbReference>
<evidence type="ECO:0000256" key="1">
    <source>
        <dbReference type="ARBA" id="ARBA00005454"/>
    </source>
</evidence>
<keyword evidence="8" id="KW-0251">Elongation factor</keyword>
<keyword evidence="6" id="KW-0472">Membrane</keyword>
<dbReference type="GO" id="GO:0045727">
    <property type="term" value="P:positive regulation of translation"/>
    <property type="evidence" value="ECO:0007669"/>
    <property type="project" value="UniProtKB-UniRule"/>
</dbReference>
<keyword evidence="4 6" id="KW-0648">Protein biosynthesis</keyword>
<dbReference type="FunFam" id="2.40.30.10:FF:000015">
    <property type="entry name" value="Translation factor GUF1, mitochondrial"/>
    <property type="match status" value="1"/>
</dbReference>
<dbReference type="Proteomes" id="UP000230431">
    <property type="component" value="Unassembled WGS sequence"/>
</dbReference>
<dbReference type="InterPro" id="IPR009000">
    <property type="entry name" value="Transl_B-barrel_sf"/>
</dbReference>
<dbReference type="Gene3D" id="2.40.30.10">
    <property type="entry name" value="Translation factors"/>
    <property type="match status" value="1"/>
</dbReference>
<dbReference type="GO" id="GO:0005525">
    <property type="term" value="F:GTP binding"/>
    <property type="evidence" value="ECO:0007669"/>
    <property type="project" value="UniProtKB-UniRule"/>
</dbReference>
<comment type="function">
    <text evidence="6">Required for accurate and efficient protein synthesis under certain stress conditions. May act as a fidelity factor of the translation reaction, by catalyzing a one-codon backward translocation of tRNAs on improperly translocated ribosomes. Back-translocation proceeds from a post-translocation (POST) complex to a pre-translocation (PRE) complex, thus giving elongation factor G a second chance to translocate the tRNAs correctly. Binds to ribosomes in a GTP-dependent manner.</text>
</comment>
<dbReference type="AlphaFoldDB" id="A0A2H0RJJ2"/>
<dbReference type="SUPFAM" id="SSF52540">
    <property type="entry name" value="P-loop containing nucleoside triphosphate hydrolases"/>
    <property type="match status" value="1"/>
</dbReference>
<dbReference type="SUPFAM" id="SSF50447">
    <property type="entry name" value="Translation proteins"/>
    <property type="match status" value="1"/>
</dbReference>
<dbReference type="Gene3D" id="3.30.70.870">
    <property type="entry name" value="Elongation Factor G (Translational Gtpase), domain 3"/>
    <property type="match status" value="1"/>
</dbReference>
<dbReference type="Pfam" id="PF00009">
    <property type="entry name" value="GTP_EFTU"/>
    <property type="match status" value="1"/>
</dbReference>
<dbReference type="CDD" id="cd01890">
    <property type="entry name" value="LepA"/>
    <property type="match status" value="1"/>
</dbReference>
<dbReference type="PANTHER" id="PTHR43512">
    <property type="entry name" value="TRANSLATION FACTOR GUF1-RELATED"/>
    <property type="match status" value="1"/>
</dbReference>
<evidence type="ECO:0000256" key="6">
    <source>
        <dbReference type="HAMAP-Rule" id="MF_00071"/>
    </source>
</evidence>
<dbReference type="Gene3D" id="3.30.70.240">
    <property type="match status" value="1"/>
</dbReference>
<evidence type="ECO:0000313" key="9">
    <source>
        <dbReference type="Proteomes" id="UP000230431"/>
    </source>
</evidence>
<evidence type="ECO:0000256" key="3">
    <source>
        <dbReference type="ARBA" id="ARBA00022801"/>
    </source>
</evidence>
<dbReference type="EMBL" id="PCYK01000007">
    <property type="protein sequence ID" value="PIR46174.1"/>
    <property type="molecule type" value="Genomic_DNA"/>
</dbReference>
<dbReference type="InterPro" id="IPR004161">
    <property type="entry name" value="EFTu-like_2"/>
</dbReference>
<dbReference type="NCBIfam" id="TIGR00231">
    <property type="entry name" value="small_GTP"/>
    <property type="match status" value="1"/>
</dbReference>
<gene>
    <name evidence="6 8" type="primary">lepA</name>
    <name evidence="8" type="ORF">COV08_01135</name>
</gene>
<reference evidence="8 9" key="1">
    <citation type="submission" date="2017-09" db="EMBL/GenBank/DDBJ databases">
        <title>Depth-based differentiation of microbial function through sediment-hosted aquifers and enrichment of novel symbionts in the deep terrestrial subsurface.</title>
        <authorList>
            <person name="Probst A.J."/>
            <person name="Ladd B."/>
            <person name="Jarett J.K."/>
            <person name="Geller-Mcgrath D.E."/>
            <person name="Sieber C.M."/>
            <person name="Emerson J.B."/>
            <person name="Anantharaman K."/>
            <person name="Thomas B.C."/>
            <person name="Malmstrom R."/>
            <person name="Stieglmeier M."/>
            <person name="Klingl A."/>
            <person name="Woyke T."/>
            <person name="Ryan C.M."/>
            <person name="Banfield J.F."/>
        </authorList>
    </citation>
    <scope>NUCLEOTIDE SEQUENCE [LARGE SCALE GENOMIC DNA]</scope>
    <source>
        <strain evidence="8">CG10_big_fil_rev_8_21_14_0_10_49_38</strain>
    </source>
</reference>
<sequence length="614" mass="68014">MESRQIRNFSIIAHIDHGKSTLADRLLEVTGAVPRRQMKEQFLDTMELERERGITIKMQPVRLTYHQQGEDYELNLIDTPGHIDFSYEVSRSLKAVEGVVLLVDATQGVQAQTLTVLSLAREQGLAVIPALNKIDLPVARVEETRAEIVKLLGCQPEEVILVSGKTGAGAEALLAEIVRRVPPPKESRAETKQAPSTGSGQARALVFDFEYSNHKGIIVYTRVLDGELKKGDHLIFIAAGEKFTVQEVGIFSPAKKTVGSLSSGQIGYVVTGIKERGQAKVGDTLTKVSAPLPAVPGYALSRPVVWASLYPADQDADGGGRDDFTLLRQALERLNLQDAALSFEEEYSGALGRGFRAGFLGMLHLEIITERLKREFGLRLVIATPTISYRITGKKTGQTEVIYSPHLFPTETKDKQIWEPWISAQIIAPHHYLGQIIPLLYDHEAVIGATDNFGDDRTVISLEMPLRELMRHFFDQIKSVTAGFASLSYELIDERPAEVTRLDVLLNGELEAAFSRVVPVGRAAREAEEIADKLAELLPRQLITIKIQVTGLGRIIAARSISALKKDVTGYLYGGDITRKRKLWEKQKKGKKKMQARGTVNVPHEVFLKMMKVD</sequence>
<evidence type="ECO:0000256" key="5">
    <source>
        <dbReference type="ARBA" id="ARBA00023134"/>
    </source>
</evidence>
<dbReference type="InterPro" id="IPR027417">
    <property type="entry name" value="P-loop_NTPase"/>
</dbReference>
<dbReference type="Pfam" id="PF00679">
    <property type="entry name" value="EFG_C"/>
    <property type="match status" value="1"/>
</dbReference>
<dbReference type="InterPro" id="IPR000795">
    <property type="entry name" value="T_Tr_GTP-bd_dom"/>
</dbReference>
<dbReference type="InterPro" id="IPR000640">
    <property type="entry name" value="EFG_V-like"/>
</dbReference>
<accession>A0A2H0RJJ2</accession>
<dbReference type="InterPro" id="IPR005225">
    <property type="entry name" value="Small_GTP-bd"/>
</dbReference>
<dbReference type="GO" id="GO:0043022">
    <property type="term" value="F:ribosome binding"/>
    <property type="evidence" value="ECO:0007669"/>
    <property type="project" value="UniProtKB-UniRule"/>
</dbReference>
<dbReference type="Pfam" id="PF06421">
    <property type="entry name" value="LepA_C"/>
    <property type="match status" value="1"/>
</dbReference>
<comment type="subcellular location">
    <subcellularLocation>
        <location evidence="6">Cell membrane</location>
        <topology evidence="6">Peripheral membrane protein</topology>
        <orientation evidence="6">Cytoplasmic side</orientation>
    </subcellularLocation>
</comment>
<dbReference type="GO" id="GO:0005886">
    <property type="term" value="C:plasma membrane"/>
    <property type="evidence" value="ECO:0007669"/>
    <property type="project" value="UniProtKB-SubCell"/>
</dbReference>
<dbReference type="PANTHER" id="PTHR43512:SF4">
    <property type="entry name" value="TRANSLATION FACTOR GUF1 HOMOLOG, CHLOROPLASTIC"/>
    <property type="match status" value="1"/>
</dbReference>
<dbReference type="InterPro" id="IPR013842">
    <property type="entry name" value="LepA_CTD"/>
</dbReference>
<feature type="binding site" evidence="6">
    <location>
        <begin position="16"/>
        <end position="21"/>
    </location>
    <ligand>
        <name>GTP</name>
        <dbReference type="ChEBI" id="CHEBI:37565"/>
    </ligand>
</feature>
<feature type="binding site" evidence="6">
    <location>
        <begin position="132"/>
        <end position="135"/>
    </location>
    <ligand>
        <name>GTP</name>
        <dbReference type="ChEBI" id="CHEBI:37565"/>
    </ligand>
</feature>
<evidence type="ECO:0000313" key="8">
    <source>
        <dbReference type="EMBL" id="PIR46174.1"/>
    </source>
</evidence>
<dbReference type="GO" id="GO:0003746">
    <property type="term" value="F:translation elongation factor activity"/>
    <property type="evidence" value="ECO:0007669"/>
    <property type="project" value="UniProtKB-UniRule"/>
</dbReference>
<keyword evidence="2 6" id="KW-0547">Nucleotide-binding</keyword>
<dbReference type="Pfam" id="PF03144">
    <property type="entry name" value="GTP_EFTU_D2"/>
    <property type="match status" value="1"/>
</dbReference>
<dbReference type="GO" id="GO:0003924">
    <property type="term" value="F:GTPase activity"/>
    <property type="evidence" value="ECO:0007669"/>
    <property type="project" value="UniProtKB-UniRule"/>
</dbReference>
<dbReference type="NCBIfam" id="TIGR01393">
    <property type="entry name" value="lepA"/>
    <property type="match status" value="1"/>
</dbReference>
<dbReference type="InterPro" id="IPR006297">
    <property type="entry name" value="EF-4"/>
</dbReference>
<dbReference type="SUPFAM" id="SSF54980">
    <property type="entry name" value="EF-G C-terminal domain-like"/>
    <property type="match status" value="2"/>
</dbReference>
<comment type="caution">
    <text evidence="8">The sequence shown here is derived from an EMBL/GenBank/DDBJ whole genome shotgun (WGS) entry which is preliminary data.</text>
</comment>
<dbReference type="PROSITE" id="PS51722">
    <property type="entry name" value="G_TR_2"/>
    <property type="match status" value="1"/>
</dbReference>
<keyword evidence="6" id="KW-1003">Cell membrane</keyword>
<evidence type="ECO:0000256" key="4">
    <source>
        <dbReference type="ARBA" id="ARBA00022917"/>
    </source>
</evidence>
<dbReference type="PROSITE" id="PS00301">
    <property type="entry name" value="G_TR_1"/>
    <property type="match status" value="1"/>
</dbReference>
<evidence type="ECO:0000256" key="2">
    <source>
        <dbReference type="ARBA" id="ARBA00022741"/>
    </source>
</evidence>
<dbReference type="FunFam" id="3.40.50.300:FF:000078">
    <property type="entry name" value="Elongation factor 4"/>
    <property type="match status" value="1"/>
</dbReference>
<comment type="similarity">
    <text evidence="1 6">Belongs to the TRAFAC class translation factor GTPase superfamily. Classic translation factor GTPase family. LepA subfamily.</text>
</comment>
<comment type="catalytic activity">
    <reaction evidence="6">
        <text>GTP + H2O = GDP + phosphate + H(+)</text>
        <dbReference type="Rhea" id="RHEA:19669"/>
        <dbReference type="ChEBI" id="CHEBI:15377"/>
        <dbReference type="ChEBI" id="CHEBI:15378"/>
        <dbReference type="ChEBI" id="CHEBI:37565"/>
        <dbReference type="ChEBI" id="CHEBI:43474"/>
        <dbReference type="ChEBI" id="CHEBI:58189"/>
        <dbReference type="EC" id="3.6.5.n1"/>
    </reaction>
</comment>
<organism evidence="8 9">
    <name type="scientific">Candidatus Vogelbacteria bacterium CG10_big_fil_rev_8_21_14_0_10_49_38</name>
    <dbReference type="NCBI Taxonomy" id="1975043"/>
    <lineage>
        <taxon>Bacteria</taxon>
        <taxon>Candidatus Vogeliibacteriota</taxon>
    </lineage>
</organism>
<dbReference type="Gene3D" id="3.40.50.300">
    <property type="entry name" value="P-loop containing nucleotide triphosphate hydrolases"/>
    <property type="match status" value="1"/>
</dbReference>
<dbReference type="InterPro" id="IPR038363">
    <property type="entry name" value="LepA_C_sf"/>
</dbReference>